<accession>A0A8T0HA33</accession>
<evidence type="ECO:0000313" key="3">
    <source>
        <dbReference type="Proteomes" id="UP000822688"/>
    </source>
</evidence>
<keyword evidence="1" id="KW-0472">Membrane</keyword>
<dbReference type="Proteomes" id="UP000822688">
    <property type="component" value="Chromosome 7"/>
</dbReference>
<evidence type="ECO:0000256" key="1">
    <source>
        <dbReference type="SAM" id="Phobius"/>
    </source>
</evidence>
<feature type="transmembrane region" description="Helical" evidence="1">
    <location>
        <begin position="12"/>
        <end position="31"/>
    </location>
</feature>
<dbReference type="EMBL" id="CM026428">
    <property type="protein sequence ID" value="KAG0567715.1"/>
    <property type="molecule type" value="Genomic_DNA"/>
</dbReference>
<evidence type="ECO:0000313" key="2">
    <source>
        <dbReference type="EMBL" id="KAG0567715.1"/>
    </source>
</evidence>
<comment type="caution">
    <text evidence="2">The sequence shown here is derived from an EMBL/GenBank/DDBJ whole genome shotgun (WGS) entry which is preliminary data.</text>
</comment>
<organism evidence="2 3">
    <name type="scientific">Ceratodon purpureus</name>
    <name type="common">Fire moss</name>
    <name type="synonym">Dicranum purpureum</name>
    <dbReference type="NCBI Taxonomy" id="3225"/>
    <lineage>
        <taxon>Eukaryota</taxon>
        <taxon>Viridiplantae</taxon>
        <taxon>Streptophyta</taxon>
        <taxon>Embryophyta</taxon>
        <taxon>Bryophyta</taxon>
        <taxon>Bryophytina</taxon>
        <taxon>Bryopsida</taxon>
        <taxon>Dicranidae</taxon>
        <taxon>Pseudoditrichales</taxon>
        <taxon>Ditrichaceae</taxon>
        <taxon>Ceratodon</taxon>
    </lineage>
</organism>
<gene>
    <name evidence="2" type="ORF">KC19_7G155200</name>
</gene>
<reference evidence="2" key="1">
    <citation type="submission" date="2020-06" db="EMBL/GenBank/DDBJ databases">
        <title>WGS assembly of Ceratodon purpureus strain R40.</title>
        <authorList>
            <person name="Carey S.B."/>
            <person name="Jenkins J."/>
            <person name="Shu S."/>
            <person name="Lovell J.T."/>
            <person name="Sreedasyam A."/>
            <person name="Maumus F."/>
            <person name="Tiley G.P."/>
            <person name="Fernandez-Pozo N."/>
            <person name="Barry K."/>
            <person name="Chen C."/>
            <person name="Wang M."/>
            <person name="Lipzen A."/>
            <person name="Daum C."/>
            <person name="Saski C.A."/>
            <person name="Payton A.C."/>
            <person name="Mcbreen J.C."/>
            <person name="Conrad R.E."/>
            <person name="Kollar L.M."/>
            <person name="Olsson S."/>
            <person name="Huttunen S."/>
            <person name="Landis J.B."/>
            <person name="Wickett N.J."/>
            <person name="Johnson M.G."/>
            <person name="Rensing S.A."/>
            <person name="Grimwood J."/>
            <person name="Schmutz J."/>
            <person name="Mcdaniel S.F."/>
        </authorList>
    </citation>
    <scope>NUCLEOTIDE SEQUENCE</scope>
    <source>
        <strain evidence="2">R40</strain>
    </source>
</reference>
<keyword evidence="1" id="KW-0812">Transmembrane</keyword>
<proteinExistence type="predicted"/>
<dbReference type="AlphaFoldDB" id="A0A8T0HA33"/>
<keyword evidence="1" id="KW-1133">Transmembrane helix</keyword>
<keyword evidence="3" id="KW-1185">Reference proteome</keyword>
<sequence length="61" mass="7012">MTDKSLVMTLSLHWLVLNLVSIVSLSLQWSGTMRQSCDAMRHFCPISCEAREQHLQTVEHL</sequence>
<name>A0A8T0HA33_CERPU</name>
<protein>
    <submittedName>
        <fullName evidence="2">Uncharacterized protein</fullName>
    </submittedName>
</protein>